<evidence type="ECO:0000256" key="1">
    <source>
        <dbReference type="SAM" id="MobiDB-lite"/>
    </source>
</evidence>
<sequence>MLEDIQDLPAVQNAKSAPGRSPSGGFFFGPDTRITLAYNNKRRLEKRINHRC</sequence>
<organism evidence="2 3">
    <name type="scientific">Erwinia amylovora NBRC 12687 = CFBP 1232</name>
    <dbReference type="NCBI Taxonomy" id="1219359"/>
    <lineage>
        <taxon>Bacteria</taxon>
        <taxon>Pseudomonadati</taxon>
        <taxon>Pseudomonadota</taxon>
        <taxon>Gammaproteobacteria</taxon>
        <taxon>Enterobacterales</taxon>
        <taxon>Erwiniaceae</taxon>
        <taxon>Erwinia</taxon>
    </lineage>
</organism>
<dbReference type="EMBL" id="CAPB01000023">
    <property type="protein sequence ID" value="CCO94208.1"/>
    <property type="molecule type" value="Genomic_DNA"/>
</dbReference>
<feature type="region of interest" description="Disordered" evidence="1">
    <location>
        <begin position="1"/>
        <end position="26"/>
    </location>
</feature>
<protein>
    <submittedName>
        <fullName evidence="2">Uncharacterized protein</fullName>
    </submittedName>
</protein>
<accession>A0A830ZZE8</accession>
<proteinExistence type="predicted"/>
<evidence type="ECO:0000313" key="3">
    <source>
        <dbReference type="Proteomes" id="UP000013111"/>
    </source>
</evidence>
<gene>
    <name evidence="2" type="ORF">BN437_2289</name>
</gene>
<comment type="caution">
    <text evidence="2">The sequence shown here is derived from an EMBL/GenBank/DDBJ whole genome shotgun (WGS) entry which is preliminary data.</text>
</comment>
<dbReference type="AlphaFoldDB" id="A0A830ZZE8"/>
<name>A0A830ZZE8_ERWAM</name>
<evidence type="ECO:0000313" key="2">
    <source>
        <dbReference type="EMBL" id="CCO94208.1"/>
    </source>
</evidence>
<dbReference type="Proteomes" id="UP000013111">
    <property type="component" value="Unassembled WGS sequence"/>
</dbReference>
<reference evidence="2 3" key="2">
    <citation type="submission" date="2013-04" db="EMBL/GenBank/DDBJ databases">
        <title>Comparative genomics of 12 strains of Erwinia amylovora identifies a pan-genome with a large conserved core and provides insights into host specificity.</title>
        <authorList>
            <person name="Mann R.A."/>
            <person name="Smits T.H.M."/>
            <person name="Buehlmann A."/>
            <person name="Blom J."/>
            <person name="Goesmann A."/>
            <person name="Frey J.E."/>
            <person name="Plummer K.M."/>
            <person name="Beer S.V."/>
            <person name="Luck J."/>
            <person name="Duffy B."/>
            <person name="Rodoni B."/>
        </authorList>
    </citation>
    <scope>NUCLEOTIDE SEQUENCE [LARGE SCALE GENOMIC DNA]</scope>
    <source>
        <strain evidence="3">CFBP 1232</strain>
    </source>
</reference>
<feature type="compositionally biased region" description="Low complexity" evidence="1">
    <location>
        <begin position="16"/>
        <end position="26"/>
    </location>
</feature>
<reference evidence="2 3" key="1">
    <citation type="submission" date="2012-11" db="EMBL/GenBank/DDBJ databases">
        <authorList>
            <person name="Linke B."/>
        </authorList>
    </citation>
    <scope>NUCLEOTIDE SEQUENCE [LARGE SCALE GENOMIC DNA]</scope>
    <source>
        <strain evidence="3">CFBP 1232</strain>
    </source>
</reference>